<dbReference type="Pfam" id="PF13263">
    <property type="entry name" value="PHP_C"/>
    <property type="match status" value="1"/>
</dbReference>
<name>A0A1I2MJU1_9EURY</name>
<proteinExistence type="predicted"/>
<keyword evidence="2" id="KW-1185">Reference proteome</keyword>
<dbReference type="AlphaFoldDB" id="A0A1I2MJU1"/>
<dbReference type="STRING" id="553467.SAMN04488063_0786"/>
<protein>
    <submittedName>
        <fullName evidence="1">Predicted metal-dependent phosphoesterase TrpH, contains PHP domain</fullName>
    </submittedName>
</protein>
<gene>
    <name evidence="1" type="ORF">SAMN04488063_0786</name>
</gene>
<evidence type="ECO:0000313" key="2">
    <source>
        <dbReference type="Proteomes" id="UP000198876"/>
    </source>
</evidence>
<accession>A0A1I2MJU1</accession>
<dbReference type="InterPro" id="IPR016195">
    <property type="entry name" value="Pol/histidinol_Pase-like"/>
</dbReference>
<dbReference type="SUPFAM" id="SSF89550">
    <property type="entry name" value="PHP domain-like"/>
    <property type="match status" value="1"/>
</dbReference>
<dbReference type="Proteomes" id="UP000198876">
    <property type="component" value="Unassembled WGS sequence"/>
</dbReference>
<dbReference type="RefSeq" id="WP_092891067.1">
    <property type="nucleotide sequence ID" value="NZ_FOOQ01000001.1"/>
</dbReference>
<organism evidence="1 2">
    <name type="scientific">Halopelagius inordinatus</name>
    <dbReference type="NCBI Taxonomy" id="553467"/>
    <lineage>
        <taxon>Archaea</taxon>
        <taxon>Methanobacteriati</taxon>
        <taxon>Methanobacteriota</taxon>
        <taxon>Stenosarchaea group</taxon>
        <taxon>Halobacteria</taxon>
        <taxon>Halobacteriales</taxon>
        <taxon>Haloferacaceae</taxon>
    </lineage>
</organism>
<dbReference type="OrthoDB" id="190669at2157"/>
<reference evidence="2" key="1">
    <citation type="submission" date="2016-10" db="EMBL/GenBank/DDBJ databases">
        <authorList>
            <person name="Varghese N."/>
            <person name="Submissions S."/>
        </authorList>
    </citation>
    <scope>NUCLEOTIDE SEQUENCE [LARGE SCALE GENOMIC DNA]</scope>
    <source>
        <strain evidence="2">CGMCC 1.7739</strain>
    </source>
</reference>
<sequence length="244" mass="27456">MHVKILDERVADRAKARGIDVLVYAPHFVRLPDIRARAEEFSDDDLLVVPAREVFTGSWRRRRHLLAVGLSDPVPDFISMEAAFATFARQEAAVLVPHPTLLTVSLDRDEIDAHRDEIHAVETYNTKSLPSHNRAARAIARELGLPGFGSSYAHLRGTVGEAWTEFDRDIESEADLVSALREGASRRVVRRSGLRHRGRAAAEFAHLGFENSWGKIDRLFLSGMEPTHPGHIAYDGRFDDVREY</sequence>
<evidence type="ECO:0000313" key="1">
    <source>
        <dbReference type="EMBL" id="SFF91712.1"/>
    </source>
</evidence>
<dbReference type="Gene3D" id="3.20.20.140">
    <property type="entry name" value="Metal-dependent hydrolases"/>
    <property type="match status" value="1"/>
</dbReference>
<dbReference type="EMBL" id="FOOQ01000001">
    <property type="protein sequence ID" value="SFF91712.1"/>
    <property type="molecule type" value="Genomic_DNA"/>
</dbReference>